<evidence type="ECO:0000256" key="2">
    <source>
        <dbReference type="ARBA" id="ARBA00005336"/>
    </source>
</evidence>
<dbReference type="Proteomes" id="UP000075346">
    <property type="component" value="Unassembled WGS sequence"/>
</dbReference>
<dbReference type="InterPro" id="IPR001764">
    <property type="entry name" value="Glyco_hydro_3_N"/>
</dbReference>
<name>A0A151KZG1_9VIBR</name>
<dbReference type="InterPro" id="IPR019800">
    <property type="entry name" value="Glyco_hydro_3_AS"/>
</dbReference>
<gene>
    <name evidence="7" type="ORF">ATY37_13305</name>
</gene>
<dbReference type="Pfam" id="PF00933">
    <property type="entry name" value="Glyco_hydro_3"/>
    <property type="match status" value="1"/>
</dbReference>
<dbReference type="GO" id="GO:0009254">
    <property type="term" value="P:peptidoglycan turnover"/>
    <property type="evidence" value="ECO:0007669"/>
    <property type="project" value="TreeGrafter"/>
</dbReference>
<dbReference type="GO" id="GO:0005975">
    <property type="term" value="P:carbohydrate metabolic process"/>
    <property type="evidence" value="ECO:0007669"/>
    <property type="project" value="InterPro"/>
</dbReference>
<accession>A0A151KZG1</accession>
<comment type="catalytic activity">
    <reaction evidence="1">
        <text>Hydrolysis of terminal non-reducing N-acetyl-D-hexosamine residues in N-acetyl-beta-D-hexosaminides.</text>
        <dbReference type="EC" id="3.2.1.52"/>
    </reaction>
</comment>
<keyword evidence="5" id="KW-0326">Glycosidase</keyword>
<organism evidence="7 8">
    <name type="scientific">Vibrio cidicii</name>
    <dbReference type="NCBI Taxonomy" id="1763883"/>
    <lineage>
        <taxon>Bacteria</taxon>
        <taxon>Pseudomonadati</taxon>
        <taxon>Pseudomonadota</taxon>
        <taxon>Gammaproteobacteria</taxon>
        <taxon>Vibrionales</taxon>
        <taxon>Vibrionaceae</taxon>
        <taxon>Vibrio</taxon>
    </lineage>
</organism>
<keyword evidence="4 7" id="KW-0378">Hydrolase</keyword>
<evidence type="ECO:0000259" key="6">
    <source>
        <dbReference type="Pfam" id="PF00933"/>
    </source>
</evidence>
<evidence type="ECO:0000256" key="4">
    <source>
        <dbReference type="ARBA" id="ARBA00022801"/>
    </source>
</evidence>
<dbReference type="PROSITE" id="PS00775">
    <property type="entry name" value="GLYCOSYL_HYDROL_F3"/>
    <property type="match status" value="1"/>
</dbReference>
<evidence type="ECO:0000313" key="7">
    <source>
        <dbReference type="EMBL" id="KYN89312.1"/>
    </source>
</evidence>
<evidence type="ECO:0000256" key="1">
    <source>
        <dbReference type="ARBA" id="ARBA00001231"/>
    </source>
</evidence>
<evidence type="ECO:0000256" key="5">
    <source>
        <dbReference type="ARBA" id="ARBA00023295"/>
    </source>
</evidence>
<dbReference type="PANTHER" id="PTHR30480:SF13">
    <property type="entry name" value="BETA-HEXOSAMINIDASE"/>
    <property type="match status" value="1"/>
</dbReference>
<dbReference type="SUPFAM" id="SSF51445">
    <property type="entry name" value="(Trans)glycosidases"/>
    <property type="match status" value="1"/>
</dbReference>
<reference evidence="8" key="1">
    <citation type="submission" date="2015-12" db="EMBL/GenBank/DDBJ databases">
        <authorList>
            <person name="Shamseldin A."/>
            <person name="Moawad H."/>
            <person name="Abd El-Rahim W.M."/>
            <person name="Sadowsky M.J."/>
        </authorList>
    </citation>
    <scope>NUCLEOTIDE SEQUENCE [LARGE SCALE GENOMIC DNA]</scope>
    <source>
        <strain evidence="8">2538-88</strain>
    </source>
</reference>
<evidence type="ECO:0000256" key="3">
    <source>
        <dbReference type="ARBA" id="ARBA00012663"/>
    </source>
</evidence>
<comment type="similarity">
    <text evidence="2">Belongs to the glycosyl hydrolase 3 family.</text>
</comment>
<dbReference type="EC" id="3.2.1.52" evidence="3"/>
<proteinExistence type="inferred from homology"/>
<dbReference type="AlphaFoldDB" id="A0A151KZG1"/>
<dbReference type="RefSeq" id="WP_061896676.1">
    <property type="nucleotide sequence ID" value="NZ_LOBR01000023.1"/>
</dbReference>
<dbReference type="GO" id="GO:0004563">
    <property type="term" value="F:beta-N-acetylhexosaminidase activity"/>
    <property type="evidence" value="ECO:0007669"/>
    <property type="project" value="UniProtKB-EC"/>
</dbReference>
<dbReference type="InterPro" id="IPR017853">
    <property type="entry name" value="GH"/>
</dbReference>
<dbReference type="InterPro" id="IPR036962">
    <property type="entry name" value="Glyco_hydro_3_N_sf"/>
</dbReference>
<dbReference type="Gene3D" id="3.20.20.300">
    <property type="entry name" value="Glycoside hydrolase, family 3, N-terminal domain"/>
    <property type="match status" value="1"/>
</dbReference>
<feature type="domain" description="Glycoside hydrolase family 3 N-terminal" evidence="6">
    <location>
        <begin position="54"/>
        <end position="379"/>
    </location>
</feature>
<evidence type="ECO:0000313" key="8">
    <source>
        <dbReference type="Proteomes" id="UP000075346"/>
    </source>
</evidence>
<dbReference type="PANTHER" id="PTHR30480">
    <property type="entry name" value="BETA-HEXOSAMINIDASE-RELATED"/>
    <property type="match status" value="1"/>
</dbReference>
<protein>
    <recommendedName>
        <fullName evidence="3">beta-N-acetylhexosaminidase</fullName>
        <ecNumber evidence="3">3.2.1.52</ecNumber>
    </recommendedName>
</protein>
<comment type="caution">
    <text evidence="7">The sequence shown here is derived from an EMBL/GenBank/DDBJ whole genome shotgun (WGS) entry which is preliminary data.</text>
</comment>
<dbReference type="InterPro" id="IPR036881">
    <property type="entry name" value="Glyco_hydro_3_C_sf"/>
</dbReference>
<sequence>MKLNKIILSTAVLSVVGCSSGMNKFSNQDLEQYHQQPEKYAETIVSTMNNREIIGQTLMMDFRSWGKDSYTGEDIPVTRINDDISSMITDYHIGGVILFRQNLVNSKQIVEFTDALQQASSNLPLLIATDQEGGYVTRLQNGTEMPGNMALAASGDANNAYIAGKVHGAELSALGINYNFGPVVDVNVNQNNPIIGVRSYSSNVDVINEMSTAYMDGIHESGVISALKHFPGHGNVSVDSHYDLPEVSYSREEWEAIDLAPFKYAIEHGADSIMSAHVTLPSVDDTMIQATLSDKEMLIPATFSKPILTGILRDQIGFDGLIVTDALDMGAIADNFDRNYAVHASLMAGADIALMPLQVTNPEEIKQLESLFVYLEDKMETDPEFLERMNEAATRIIKKKLQMGLVYQATDKQFAIDSVGSEAHKLEEKKVADASITLIENQDNVLPVDPSEVSNILVVSDEDSRNALVTKYLNVVKQETGNHPMFISELKTALVEDNLNADELHRTIAKSDLIIMSTYNLMGHAADAQKIVDIANAEGKKLVMISTRNPYDIAHVDGVQANIAIYGITGFDVTNNDRNSLEANISSGIRSLFINPQTGRPLNAPTGTLPVDIKNDNGDVIYPFGHSVNY</sequence>
<dbReference type="EMBL" id="LOBR01000023">
    <property type="protein sequence ID" value="KYN89312.1"/>
    <property type="molecule type" value="Genomic_DNA"/>
</dbReference>
<dbReference type="PROSITE" id="PS51257">
    <property type="entry name" value="PROKAR_LIPOPROTEIN"/>
    <property type="match status" value="1"/>
</dbReference>
<dbReference type="Gene3D" id="3.40.50.1700">
    <property type="entry name" value="Glycoside hydrolase family 3 C-terminal domain"/>
    <property type="match status" value="1"/>
</dbReference>
<dbReference type="InterPro" id="IPR050226">
    <property type="entry name" value="NagZ_Beta-hexosaminidase"/>
</dbReference>